<proteinExistence type="predicted"/>
<evidence type="ECO:0000313" key="3">
    <source>
        <dbReference type="Proteomes" id="UP000308768"/>
    </source>
</evidence>
<feature type="non-terminal residue" evidence="2">
    <location>
        <position position="180"/>
    </location>
</feature>
<name>A0A4U0WIY5_9PEZI</name>
<keyword evidence="1" id="KW-0732">Signal</keyword>
<protein>
    <submittedName>
        <fullName evidence="2">Uncharacterized protein</fullName>
    </submittedName>
</protein>
<sequence>MSLLLQTLLLVVLAFAAVRACEAVARLFARSRARRRLDVESPSSPAIKPTIDEKDSAAQAVPALEQDNAQLEEMQLHKDLYFKLQNLEQYPGILPQSWDLLISLLSETVADAQKQPNSGILSLSNYTRESLAMFLQAENDKTTQQWEQYLARRKAGSPKEMFGDRKEAEWWLKQAAPVKY</sequence>
<dbReference type="AlphaFoldDB" id="A0A4U0WIY5"/>
<organism evidence="2 3">
    <name type="scientific">Cryomyces minteri</name>
    <dbReference type="NCBI Taxonomy" id="331657"/>
    <lineage>
        <taxon>Eukaryota</taxon>
        <taxon>Fungi</taxon>
        <taxon>Dikarya</taxon>
        <taxon>Ascomycota</taxon>
        <taxon>Pezizomycotina</taxon>
        <taxon>Dothideomycetes</taxon>
        <taxon>Dothideomycetes incertae sedis</taxon>
        <taxon>Cryomyces</taxon>
    </lineage>
</organism>
<keyword evidence="3" id="KW-1185">Reference proteome</keyword>
<accession>A0A4U0WIY5</accession>
<feature type="signal peptide" evidence="1">
    <location>
        <begin position="1"/>
        <end position="20"/>
    </location>
</feature>
<dbReference type="OrthoDB" id="10057598at2759"/>
<feature type="chain" id="PRO_5020655896" evidence="1">
    <location>
        <begin position="21"/>
        <end position="180"/>
    </location>
</feature>
<evidence type="ECO:0000256" key="1">
    <source>
        <dbReference type="SAM" id="SignalP"/>
    </source>
</evidence>
<gene>
    <name evidence="2" type="ORF">B0A49_11577</name>
</gene>
<reference evidence="2 3" key="1">
    <citation type="submission" date="2017-03" db="EMBL/GenBank/DDBJ databases">
        <title>Genomes of endolithic fungi from Antarctica.</title>
        <authorList>
            <person name="Coleine C."/>
            <person name="Masonjones S."/>
            <person name="Stajich J.E."/>
        </authorList>
    </citation>
    <scope>NUCLEOTIDE SEQUENCE [LARGE SCALE GENOMIC DNA]</scope>
    <source>
        <strain evidence="2 3">CCFEE 5187</strain>
    </source>
</reference>
<dbReference type="Proteomes" id="UP000308768">
    <property type="component" value="Unassembled WGS sequence"/>
</dbReference>
<dbReference type="STRING" id="331657.A0A4U0WIY5"/>
<comment type="caution">
    <text evidence="2">The sequence shown here is derived from an EMBL/GenBank/DDBJ whole genome shotgun (WGS) entry which is preliminary data.</text>
</comment>
<evidence type="ECO:0000313" key="2">
    <source>
        <dbReference type="EMBL" id="TKA62992.1"/>
    </source>
</evidence>
<dbReference type="EMBL" id="NAJN01001469">
    <property type="protein sequence ID" value="TKA62992.1"/>
    <property type="molecule type" value="Genomic_DNA"/>
</dbReference>